<dbReference type="PANTHER" id="PTHR33930:SF2">
    <property type="entry name" value="BLR3452 PROTEIN"/>
    <property type="match status" value="1"/>
</dbReference>
<dbReference type="EMBL" id="VUOC01000001">
    <property type="protein sequence ID" value="KAA2245288.1"/>
    <property type="molecule type" value="Genomic_DNA"/>
</dbReference>
<sequence length="118" mass="13361">MSDQIQEFNEYRAKMNEVILGQQNKVINRLFNLDTNTYAEGALSTKVKEMLGLVSSMVLRCDDCIKYHLGKCHEQGITTAEMYEIFAVANIVGGTIVIPHTRRAAEYWELLTGSDDKN</sequence>
<dbReference type="GO" id="GO:0051920">
    <property type="term" value="F:peroxiredoxin activity"/>
    <property type="evidence" value="ECO:0007669"/>
    <property type="project" value="InterPro"/>
</dbReference>
<proteinExistence type="predicted"/>
<dbReference type="PANTHER" id="PTHR33930">
    <property type="entry name" value="ALKYL HYDROPEROXIDE REDUCTASE AHPD"/>
    <property type="match status" value="1"/>
</dbReference>
<evidence type="ECO:0000313" key="2">
    <source>
        <dbReference type="EMBL" id="KAA2245288.1"/>
    </source>
</evidence>
<dbReference type="InterPro" id="IPR029032">
    <property type="entry name" value="AhpD-like"/>
</dbReference>
<feature type="domain" description="Carboxymuconolactone decarboxylase-like" evidence="1">
    <location>
        <begin position="29"/>
        <end position="106"/>
    </location>
</feature>
<comment type="caution">
    <text evidence="2">The sequence shown here is derived from an EMBL/GenBank/DDBJ whole genome shotgun (WGS) entry which is preliminary data.</text>
</comment>
<dbReference type="Proteomes" id="UP000324611">
    <property type="component" value="Unassembled WGS sequence"/>
</dbReference>
<name>A0A5B2W330_9BACT</name>
<dbReference type="AlphaFoldDB" id="A0A5B2W330"/>
<evidence type="ECO:0000259" key="1">
    <source>
        <dbReference type="Pfam" id="PF02627"/>
    </source>
</evidence>
<organism evidence="2 3">
    <name type="scientific">Chitinophaga agrisoli</name>
    <dbReference type="NCBI Taxonomy" id="2607653"/>
    <lineage>
        <taxon>Bacteria</taxon>
        <taxon>Pseudomonadati</taxon>
        <taxon>Bacteroidota</taxon>
        <taxon>Chitinophagia</taxon>
        <taxon>Chitinophagales</taxon>
        <taxon>Chitinophagaceae</taxon>
        <taxon>Chitinophaga</taxon>
    </lineage>
</organism>
<keyword evidence="3" id="KW-1185">Reference proteome</keyword>
<accession>A0A5B2W330</accession>
<dbReference type="Gene3D" id="1.20.1290.10">
    <property type="entry name" value="AhpD-like"/>
    <property type="match status" value="1"/>
</dbReference>
<dbReference type="RefSeq" id="WP_149836678.1">
    <property type="nucleotide sequence ID" value="NZ_VUOC01000001.1"/>
</dbReference>
<reference evidence="2 3" key="1">
    <citation type="submission" date="2019-09" db="EMBL/GenBank/DDBJ databases">
        <title>Chitinophaga ginsengihumi sp. nov., isolated from soil of ginseng rhizosphere.</title>
        <authorList>
            <person name="Lee J."/>
        </authorList>
    </citation>
    <scope>NUCLEOTIDE SEQUENCE [LARGE SCALE GENOMIC DNA]</scope>
    <source>
        <strain evidence="2 3">BN140078</strain>
    </source>
</reference>
<dbReference type="InterPro" id="IPR003779">
    <property type="entry name" value="CMD-like"/>
</dbReference>
<protein>
    <submittedName>
        <fullName evidence="2">Carboxymuconolactone decarboxylase family protein</fullName>
    </submittedName>
</protein>
<dbReference type="SUPFAM" id="SSF69118">
    <property type="entry name" value="AhpD-like"/>
    <property type="match status" value="1"/>
</dbReference>
<gene>
    <name evidence="2" type="ORF">F0L74_04810</name>
</gene>
<evidence type="ECO:0000313" key="3">
    <source>
        <dbReference type="Proteomes" id="UP000324611"/>
    </source>
</evidence>
<reference evidence="2 3" key="2">
    <citation type="submission" date="2019-09" db="EMBL/GenBank/DDBJ databases">
        <authorList>
            <person name="Jin C."/>
        </authorList>
    </citation>
    <scope>NUCLEOTIDE SEQUENCE [LARGE SCALE GENOMIC DNA]</scope>
    <source>
        <strain evidence="2 3">BN140078</strain>
    </source>
</reference>
<dbReference type="Pfam" id="PF02627">
    <property type="entry name" value="CMD"/>
    <property type="match status" value="1"/>
</dbReference>